<dbReference type="RefSeq" id="WP_143863045.1">
    <property type="nucleotide sequence ID" value="NZ_LAHD01000012.1"/>
</dbReference>
<dbReference type="GeneID" id="71769159"/>
<evidence type="ECO:0000259" key="1">
    <source>
        <dbReference type="Pfam" id="PF06056"/>
    </source>
</evidence>
<name>A0A9Q5ZEY7_NOSLI</name>
<feature type="domain" description="Terminase ATPase subunit N-terminal" evidence="1">
    <location>
        <begin position="48"/>
        <end position="79"/>
    </location>
</feature>
<dbReference type="SUPFAM" id="SSF46689">
    <property type="entry name" value="Homeodomain-like"/>
    <property type="match status" value="1"/>
</dbReference>
<protein>
    <recommendedName>
        <fullName evidence="1">Terminase ATPase subunit N-terminal domain-containing protein</fullName>
    </recommendedName>
</protein>
<dbReference type="Proteomes" id="UP000222310">
    <property type="component" value="Unassembled WGS sequence"/>
</dbReference>
<gene>
    <name evidence="2" type="ORF">VF08_06250</name>
</gene>
<dbReference type="EMBL" id="LAHD01000012">
    <property type="protein sequence ID" value="PHK05856.1"/>
    <property type="molecule type" value="Genomic_DNA"/>
</dbReference>
<dbReference type="InterPro" id="IPR051354">
    <property type="entry name" value="Transposase_27_IS1"/>
</dbReference>
<reference evidence="2 3" key="1">
    <citation type="submission" date="2015-02" db="EMBL/GenBank/DDBJ databases">
        <title>Nostoc linckia genome annotation.</title>
        <authorList>
            <person name="Zhou Z."/>
        </authorList>
    </citation>
    <scope>NUCLEOTIDE SEQUENCE [LARGE SCALE GENOMIC DNA]</scope>
    <source>
        <strain evidence="3">z8</strain>
    </source>
</reference>
<dbReference type="PANTHER" id="PTHR33293">
    <property type="entry name" value="INSERTION ELEMENT IS1 1 PROTEIN INSB-RELATED"/>
    <property type="match status" value="1"/>
</dbReference>
<dbReference type="InterPro" id="IPR009057">
    <property type="entry name" value="Homeodomain-like_sf"/>
</dbReference>
<proteinExistence type="predicted"/>
<dbReference type="InterPro" id="IPR010332">
    <property type="entry name" value="ATPase_terminase-su_N"/>
</dbReference>
<sequence length="84" mass="9934">MKCPNCEATKISKNGHRRGKQSYICRHCGRQFLESYNTLGYRDSIKKYCLELYFKGMSFRAIERAIGVNHNTVINWVKQTTDYY</sequence>
<evidence type="ECO:0000313" key="2">
    <source>
        <dbReference type="EMBL" id="PHK05856.1"/>
    </source>
</evidence>
<accession>A0A9Q5ZEY7</accession>
<organism evidence="2 3">
    <name type="scientific">Nostoc linckia z8</name>
    <dbReference type="NCBI Taxonomy" id="1628746"/>
    <lineage>
        <taxon>Bacteria</taxon>
        <taxon>Bacillati</taxon>
        <taxon>Cyanobacteriota</taxon>
        <taxon>Cyanophyceae</taxon>
        <taxon>Nostocales</taxon>
        <taxon>Nostocaceae</taxon>
        <taxon>Nostoc</taxon>
    </lineage>
</organism>
<dbReference type="AlphaFoldDB" id="A0A9Q5ZEY7"/>
<evidence type="ECO:0000313" key="3">
    <source>
        <dbReference type="Proteomes" id="UP000222310"/>
    </source>
</evidence>
<comment type="caution">
    <text evidence="2">The sequence shown here is derived from an EMBL/GenBank/DDBJ whole genome shotgun (WGS) entry which is preliminary data.</text>
</comment>
<dbReference type="Pfam" id="PF06056">
    <property type="entry name" value="Terminase_5"/>
    <property type="match status" value="1"/>
</dbReference>